<keyword evidence="4" id="KW-0997">Cell inner membrane</keyword>
<dbReference type="Proteomes" id="UP000011680">
    <property type="component" value="Unassembled WGS sequence"/>
</dbReference>
<evidence type="ECO:0000256" key="1">
    <source>
        <dbReference type="ARBA" id="ARBA00004429"/>
    </source>
</evidence>
<keyword evidence="3" id="KW-1003">Cell membrane</keyword>
<evidence type="ECO:0000256" key="8">
    <source>
        <dbReference type="SAM" id="Phobius"/>
    </source>
</evidence>
<evidence type="ECO:0000256" key="5">
    <source>
        <dbReference type="ARBA" id="ARBA00022692"/>
    </source>
</evidence>
<dbReference type="GO" id="GO:0022857">
    <property type="term" value="F:transmembrane transporter activity"/>
    <property type="evidence" value="ECO:0007669"/>
    <property type="project" value="TreeGrafter"/>
</dbReference>
<dbReference type="GO" id="GO:0015740">
    <property type="term" value="P:C4-dicarboxylate transport"/>
    <property type="evidence" value="ECO:0007669"/>
    <property type="project" value="TreeGrafter"/>
</dbReference>
<dbReference type="EMBL" id="AOMF01000033">
    <property type="protein sequence ID" value="EMA56544.1"/>
    <property type="molecule type" value="Genomic_DNA"/>
</dbReference>
<protein>
    <recommendedName>
        <fullName evidence="9">Tripartite ATP-independent periplasmic transporters DctQ component domain-containing protein</fullName>
    </recommendedName>
</protein>
<evidence type="ECO:0000313" key="10">
    <source>
        <dbReference type="EMBL" id="EMA56544.1"/>
    </source>
</evidence>
<dbReference type="eggNOG" id="ENOG502N5FN">
    <property type="taxonomic scope" value="Archaea"/>
</dbReference>
<dbReference type="RefSeq" id="WP_007736932.1">
    <property type="nucleotide sequence ID" value="NZ_AOMF01000033.1"/>
</dbReference>
<name>M0NHG6_9EURY</name>
<keyword evidence="6 8" id="KW-1133">Transmembrane helix</keyword>
<evidence type="ECO:0000259" key="9">
    <source>
        <dbReference type="Pfam" id="PF04290"/>
    </source>
</evidence>
<evidence type="ECO:0000256" key="2">
    <source>
        <dbReference type="ARBA" id="ARBA00022448"/>
    </source>
</evidence>
<proteinExistence type="predicted"/>
<feature type="transmembrane region" description="Helical" evidence="8">
    <location>
        <begin position="32"/>
        <end position="51"/>
    </location>
</feature>
<keyword evidence="5 8" id="KW-0812">Transmembrane</keyword>
<keyword evidence="2" id="KW-0813">Transport</keyword>
<comment type="caution">
    <text evidence="10">The sequence shown here is derived from an EMBL/GenBank/DDBJ whole genome shotgun (WGS) entry which is preliminary data.</text>
</comment>
<dbReference type="OrthoDB" id="195302at2157"/>
<keyword evidence="11" id="KW-1185">Reference proteome</keyword>
<dbReference type="InterPro" id="IPR007387">
    <property type="entry name" value="TRAP_DctQ"/>
</dbReference>
<evidence type="ECO:0000313" key="11">
    <source>
        <dbReference type="Proteomes" id="UP000011680"/>
    </source>
</evidence>
<gene>
    <name evidence="10" type="ORF">C451_01658</name>
</gene>
<sequence>MTSEKSESAYEVDQSTGVYETLLTTLDEKLEMYLGIVLLLGYTAIILADIFRRTFLGTQSVWGLAIVQGMFVWLAWLSAAYAVRHNAHIRFTLLLQRASNRITYAVYLIEWALWLIVGGVIFRYSLTVLNDYLVSGAEVVGTPVPRYVLYLAVPVGFGLILIRIVQQAYLVTRRYRDNQDITIEPGFGGE</sequence>
<dbReference type="Pfam" id="PF04290">
    <property type="entry name" value="DctQ"/>
    <property type="match status" value="1"/>
</dbReference>
<dbReference type="PANTHER" id="PTHR35011">
    <property type="entry name" value="2,3-DIKETO-L-GULONATE TRAP TRANSPORTER SMALL PERMEASE PROTEIN YIAM"/>
    <property type="match status" value="1"/>
</dbReference>
<dbReference type="AlphaFoldDB" id="M0NHG6"/>
<keyword evidence="7 8" id="KW-0472">Membrane</keyword>
<dbReference type="STRING" id="1227457.C451_01658"/>
<evidence type="ECO:0000256" key="3">
    <source>
        <dbReference type="ARBA" id="ARBA00022475"/>
    </source>
</evidence>
<comment type="subcellular location">
    <subcellularLocation>
        <location evidence="1">Cell inner membrane</location>
        <topology evidence="1">Multi-pass membrane protein</topology>
    </subcellularLocation>
</comment>
<evidence type="ECO:0000256" key="4">
    <source>
        <dbReference type="ARBA" id="ARBA00022519"/>
    </source>
</evidence>
<dbReference type="InterPro" id="IPR055348">
    <property type="entry name" value="DctQ"/>
</dbReference>
<feature type="transmembrane region" description="Helical" evidence="8">
    <location>
        <begin position="147"/>
        <end position="165"/>
    </location>
</feature>
<dbReference type="PANTHER" id="PTHR35011:SF2">
    <property type="entry name" value="2,3-DIKETO-L-GULONATE TRAP TRANSPORTER SMALL PERMEASE PROTEIN YIAM"/>
    <property type="match status" value="1"/>
</dbReference>
<organism evidence="10 11">
    <name type="scientific">Halococcus thailandensis JCM 13552</name>
    <dbReference type="NCBI Taxonomy" id="1227457"/>
    <lineage>
        <taxon>Archaea</taxon>
        <taxon>Methanobacteriati</taxon>
        <taxon>Methanobacteriota</taxon>
        <taxon>Stenosarchaea group</taxon>
        <taxon>Halobacteria</taxon>
        <taxon>Halobacteriales</taxon>
        <taxon>Halococcaceae</taxon>
        <taxon>Halococcus</taxon>
    </lineage>
</organism>
<feature type="transmembrane region" description="Helical" evidence="8">
    <location>
        <begin position="63"/>
        <end position="83"/>
    </location>
</feature>
<dbReference type="GO" id="GO:0005886">
    <property type="term" value="C:plasma membrane"/>
    <property type="evidence" value="ECO:0007669"/>
    <property type="project" value="UniProtKB-SubCell"/>
</dbReference>
<reference evidence="10 11" key="1">
    <citation type="journal article" date="2014" name="PLoS Genet.">
        <title>Phylogenetically driven sequencing of extremely halophilic archaea reveals strategies for static and dynamic osmo-response.</title>
        <authorList>
            <person name="Becker E.A."/>
            <person name="Seitzer P.M."/>
            <person name="Tritt A."/>
            <person name="Larsen D."/>
            <person name="Krusor M."/>
            <person name="Yao A.I."/>
            <person name="Wu D."/>
            <person name="Madern D."/>
            <person name="Eisen J.A."/>
            <person name="Darling A.E."/>
            <person name="Facciotti M.T."/>
        </authorList>
    </citation>
    <scope>NUCLEOTIDE SEQUENCE [LARGE SCALE GENOMIC DNA]</scope>
    <source>
        <strain evidence="10 11">JCM 13552</strain>
    </source>
</reference>
<feature type="domain" description="Tripartite ATP-independent periplasmic transporters DctQ component" evidence="9">
    <location>
        <begin position="43"/>
        <end position="172"/>
    </location>
</feature>
<accession>M0NHG6</accession>
<evidence type="ECO:0000256" key="7">
    <source>
        <dbReference type="ARBA" id="ARBA00023136"/>
    </source>
</evidence>
<feature type="transmembrane region" description="Helical" evidence="8">
    <location>
        <begin position="104"/>
        <end position="127"/>
    </location>
</feature>
<evidence type="ECO:0000256" key="6">
    <source>
        <dbReference type="ARBA" id="ARBA00022989"/>
    </source>
</evidence>